<evidence type="ECO:0000313" key="4">
    <source>
        <dbReference type="Proteomes" id="UP001446871"/>
    </source>
</evidence>
<dbReference type="Pfam" id="PF26639">
    <property type="entry name" value="Het-6_barrel"/>
    <property type="match status" value="1"/>
</dbReference>
<name>A0ABR1VBK6_9PEZI</name>
<sequence length="588" mass="65830">MSVHCPTSARGGLYRALTDRVPPTDADAGAGAGADAESKSKSTPAHQWATRFFTLLPGRFDDPIQCRLLESTIGEMQNRYEALSYTWGDATDKVPISVNDGPVSVTKNLEVALRHLRRESETRTLWVDALCINQSDVAEVSAQVQRMWAIYEHAGRALVFLGPRAECSDEAFALLSELSSLEIGTEHHHRIAATLSSNSNDDDLLPKAGSLGREYAVARRVVFVCGFRELSNEDFGKALEVLVDYKFNGCSLRPDHHRLIRRIATASIHHLWFTRQTYQTSGLDQRPDVGAIIHRFRGHKAFDPRDKIYSLYRLIAENPRLAPDYSRSVVDLYKDVVRVMMENSGTLEVLSRHNNGVQGGVDGLPTWCPDWTVLRGKRFRLWQKGYQATRGLHDDKTPFFCIEGDTLRLRGKLLDRVRWRKDFASDDFEEPEKIYRDILDIELVARQMATNRREEDGADDDTSFEDAFRKTLVGARAFVKGQNGKDHYRTLSPNATSSLWLAWSSHVQGKPCDTRLARRYSNALYGAMSGRAFVITEAGSMGLVDGTVQVGDVIGVFSGGRVPLALRPVEPSPTLAGAPDRYELVGEW</sequence>
<comment type="caution">
    <text evidence="3">The sequence shown here is derived from an EMBL/GenBank/DDBJ whole genome shotgun (WGS) entry which is preliminary data.</text>
</comment>
<dbReference type="PANTHER" id="PTHR24148:SF64">
    <property type="entry name" value="HETEROKARYON INCOMPATIBILITY DOMAIN-CONTAINING PROTEIN"/>
    <property type="match status" value="1"/>
</dbReference>
<evidence type="ECO:0000259" key="2">
    <source>
        <dbReference type="Pfam" id="PF06985"/>
    </source>
</evidence>
<keyword evidence="4" id="KW-1185">Reference proteome</keyword>
<accession>A0ABR1VBK6</accession>
<proteinExistence type="predicted"/>
<feature type="compositionally biased region" description="Low complexity" evidence="1">
    <location>
        <begin position="25"/>
        <end position="35"/>
    </location>
</feature>
<feature type="domain" description="Heterokaryon incompatibility" evidence="2">
    <location>
        <begin position="80"/>
        <end position="190"/>
    </location>
</feature>
<organism evidence="3 4">
    <name type="scientific">Apiospora saccharicola</name>
    <dbReference type="NCBI Taxonomy" id="335842"/>
    <lineage>
        <taxon>Eukaryota</taxon>
        <taxon>Fungi</taxon>
        <taxon>Dikarya</taxon>
        <taxon>Ascomycota</taxon>
        <taxon>Pezizomycotina</taxon>
        <taxon>Sordariomycetes</taxon>
        <taxon>Xylariomycetidae</taxon>
        <taxon>Amphisphaeriales</taxon>
        <taxon>Apiosporaceae</taxon>
        <taxon>Apiospora</taxon>
    </lineage>
</organism>
<dbReference type="InterPro" id="IPR052895">
    <property type="entry name" value="HetReg/Transcr_Mod"/>
</dbReference>
<evidence type="ECO:0000256" key="1">
    <source>
        <dbReference type="SAM" id="MobiDB-lite"/>
    </source>
</evidence>
<dbReference type="Proteomes" id="UP001446871">
    <property type="component" value="Unassembled WGS sequence"/>
</dbReference>
<feature type="region of interest" description="Disordered" evidence="1">
    <location>
        <begin position="15"/>
        <end position="43"/>
    </location>
</feature>
<evidence type="ECO:0000313" key="3">
    <source>
        <dbReference type="EMBL" id="KAK8068576.1"/>
    </source>
</evidence>
<gene>
    <name evidence="3" type="ORF">PG996_007688</name>
</gene>
<dbReference type="EMBL" id="JAQQWM010000004">
    <property type="protein sequence ID" value="KAK8068576.1"/>
    <property type="molecule type" value="Genomic_DNA"/>
</dbReference>
<dbReference type="InterPro" id="IPR010730">
    <property type="entry name" value="HET"/>
</dbReference>
<protein>
    <recommendedName>
        <fullName evidence="2">Heterokaryon incompatibility domain-containing protein</fullName>
    </recommendedName>
</protein>
<reference evidence="3 4" key="1">
    <citation type="submission" date="2023-01" db="EMBL/GenBank/DDBJ databases">
        <title>Analysis of 21 Apiospora genomes using comparative genomics revels a genus with tremendous synthesis potential of carbohydrate active enzymes and secondary metabolites.</title>
        <authorList>
            <person name="Sorensen T."/>
        </authorList>
    </citation>
    <scope>NUCLEOTIDE SEQUENCE [LARGE SCALE GENOMIC DNA]</scope>
    <source>
        <strain evidence="3 4">CBS 83171</strain>
    </source>
</reference>
<dbReference type="Pfam" id="PF06985">
    <property type="entry name" value="HET"/>
    <property type="match status" value="1"/>
</dbReference>
<dbReference type="PANTHER" id="PTHR24148">
    <property type="entry name" value="ANKYRIN REPEAT DOMAIN-CONTAINING PROTEIN 39 HOMOLOG-RELATED"/>
    <property type="match status" value="1"/>
</dbReference>